<comment type="similarity">
    <text evidence="2">In the central section; belongs to the CRISPR-associated helicase Cas3 family.</text>
</comment>
<keyword evidence="5" id="KW-0378">Hydrolase</keyword>
<dbReference type="AlphaFoldDB" id="A0A554N863"/>
<organism evidence="10 11">
    <name type="scientific">Haloglomus irregulare</name>
    <dbReference type="NCBI Taxonomy" id="2234134"/>
    <lineage>
        <taxon>Archaea</taxon>
        <taxon>Methanobacteriati</taxon>
        <taxon>Methanobacteriota</taxon>
        <taxon>Stenosarchaea group</taxon>
        <taxon>Halobacteria</taxon>
        <taxon>Halobacteriales</taxon>
        <taxon>Natronomonadaceae</taxon>
        <taxon>Haloglomus</taxon>
    </lineage>
</organism>
<dbReference type="InterPro" id="IPR038257">
    <property type="entry name" value="CRISPR-assoc_Cas3_HD_sf"/>
</dbReference>
<keyword evidence="6" id="KW-0347">Helicase</keyword>
<keyword evidence="10" id="KW-0255">Endonuclease</keyword>
<keyword evidence="11" id="KW-1185">Reference proteome</keyword>
<comment type="caution">
    <text evidence="10">The sequence shown here is derived from an EMBL/GenBank/DDBJ whole genome shotgun (WGS) entry which is preliminary data.</text>
</comment>
<protein>
    <submittedName>
        <fullName evidence="10">CRISPR-associated endonuclease Cas3</fullName>
    </submittedName>
</protein>
<feature type="domain" description="HD Cas3-type" evidence="9">
    <location>
        <begin position="29"/>
        <end position="234"/>
    </location>
</feature>
<evidence type="ECO:0000256" key="1">
    <source>
        <dbReference type="ARBA" id="ARBA00006847"/>
    </source>
</evidence>
<dbReference type="SUPFAM" id="SSF52540">
    <property type="entry name" value="P-loop containing nucleoside triphosphate hydrolases"/>
    <property type="match status" value="1"/>
</dbReference>
<keyword evidence="10" id="KW-0540">Nuclease</keyword>
<keyword evidence="3" id="KW-0479">Metal-binding</keyword>
<dbReference type="NCBIfam" id="TIGR01596">
    <property type="entry name" value="cas3_HD"/>
    <property type="match status" value="1"/>
</dbReference>
<dbReference type="InterPro" id="IPR027417">
    <property type="entry name" value="P-loop_NTPase"/>
</dbReference>
<dbReference type="InterPro" id="IPR054712">
    <property type="entry name" value="Cas3-like_dom"/>
</dbReference>
<accession>A0A554N863</accession>
<evidence type="ECO:0000256" key="7">
    <source>
        <dbReference type="ARBA" id="ARBA00022840"/>
    </source>
</evidence>
<dbReference type="Gene3D" id="1.10.3210.30">
    <property type="match status" value="1"/>
</dbReference>
<dbReference type="PROSITE" id="PS51643">
    <property type="entry name" value="HD_CAS3"/>
    <property type="match status" value="1"/>
</dbReference>
<gene>
    <name evidence="10" type="ORF">DP107_12265</name>
</gene>
<name>A0A554N863_9EURY</name>
<dbReference type="GO" id="GO:0016787">
    <property type="term" value="F:hydrolase activity"/>
    <property type="evidence" value="ECO:0007669"/>
    <property type="project" value="UniProtKB-KW"/>
</dbReference>
<proteinExistence type="inferred from homology"/>
<evidence type="ECO:0000256" key="8">
    <source>
        <dbReference type="ARBA" id="ARBA00023118"/>
    </source>
</evidence>
<evidence type="ECO:0000256" key="4">
    <source>
        <dbReference type="ARBA" id="ARBA00022741"/>
    </source>
</evidence>
<dbReference type="Pfam" id="PF04851">
    <property type="entry name" value="ResIII"/>
    <property type="match status" value="1"/>
</dbReference>
<evidence type="ECO:0000256" key="5">
    <source>
        <dbReference type="ARBA" id="ARBA00022801"/>
    </source>
</evidence>
<dbReference type="EMBL" id="QMDX01000007">
    <property type="protein sequence ID" value="TSD13578.1"/>
    <property type="molecule type" value="Genomic_DNA"/>
</dbReference>
<evidence type="ECO:0000259" key="9">
    <source>
        <dbReference type="PROSITE" id="PS51643"/>
    </source>
</evidence>
<dbReference type="Pfam" id="PF18019">
    <property type="entry name" value="Cas3_HD"/>
    <property type="match status" value="1"/>
</dbReference>
<dbReference type="GO" id="GO:0005524">
    <property type="term" value="F:ATP binding"/>
    <property type="evidence" value="ECO:0007669"/>
    <property type="project" value="UniProtKB-KW"/>
</dbReference>
<comment type="similarity">
    <text evidence="1">In the N-terminal section; belongs to the CRISPR-associated nuclease Cas3-HD family.</text>
</comment>
<keyword evidence="8" id="KW-0051">Antiviral defense</keyword>
<dbReference type="InterPro" id="IPR006935">
    <property type="entry name" value="Helicase/UvrB_N"/>
</dbReference>
<evidence type="ECO:0000256" key="3">
    <source>
        <dbReference type="ARBA" id="ARBA00022723"/>
    </source>
</evidence>
<dbReference type="CDD" id="cd09641">
    <property type="entry name" value="Cas3''_I"/>
    <property type="match status" value="1"/>
</dbReference>
<dbReference type="Pfam" id="PF22590">
    <property type="entry name" value="Cas3-like_C_2"/>
    <property type="match status" value="1"/>
</dbReference>
<reference evidence="10 11" key="1">
    <citation type="submission" date="2018-06" db="EMBL/GenBank/DDBJ databases">
        <title>Natronomonas sp. F16-60 a new haloarchaeon isolated from a solar saltern of Isla Cristina, Huelva, Spain.</title>
        <authorList>
            <person name="Duran-Viseras A."/>
            <person name="Sanchez-Porro C."/>
            <person name="Ventosa A."/>
        </authorList>
    </citation>
    <scope>NUCLEOTIDE SEQUENCE [LARGE SCALE GENOMIC DNA]</scope>
    <source>
        <strain evidence="10 11">F16-60</strain>
    </source>
</reference>
<dbReference type="GO" id="GO:0051607">
    <property type="term" value="P:defense response to virus"/>
    <property type="evidence" value="ECO:0007669"/>
    <property type="project" value="UniProtKB-KW"/>
</dbReference>
<keyword evidence="4" id="KW-0547">Nucleotide-binding</keyword>
<dbReference type="GO" id="GO:0004386">
    <property type="term" value="F:helicase activity"/>
    <property type="evidence" value="ECO:0007669"/>
    <property type="project" value="UniProtKB-KW"/>
</dbReference>
<sequence length="909" mass="99495">MLPPWGMRRSCSASRVTIMSVISHPTNPFGDDPLLLREHLEEVANRAVALGHERAVTSLRGMGLLHDFGKLTPQFQAYIRDEYDGPDNERYHARIGAYVTFYALRQQGVESLDQLAGALAVARHHGTIPDAAPYVGTRLAEAYEHDALHKQVERVAAENAALADELIGRATDEQGSWGEFVTQFEDGTLIDGLESLSTTAPPLSPPKPDSEALPVRLYDRVLRYWGTLTLADKSHASGLTTDALLSYESLTRSPLDNYIETLQGTAESELEATLNTLREDARQQVVEGVRRWIEDTTASPVATLRLPTGLGKTFTGISGALTAKAALPETTPGRSIIYALPFTSIIEQTRAQFEDDAIWGADPTGTAFTVHHHLSETVTYGDRAEKRDEIEFLGESWRSGVVLTTFVQLFESLVGPTSNQGTKLPALEGSVIILDEPQALPKDWWASMPRILNILTEEYDASVVSMTATQPPLFREFETADLLERGRPNSDCDTESNRETHTTQSYFESAERVTYCCDESAYAHDPDYPRQFVSHADAAGRILERARDETTSVLSVCNTIESSRVLTEELKQRSSTTHLGQTLADVLEERASPATELDPEAIARSVRAHAGLGAETDSNHEVDETFLLTFNSRFRPFDRRVLIHLADHLSTAGLPFVFVATQAVEAGVDLSFNIVYRDIAPLDSIVQAAGRCNRSFEWGERGGEVIIWTLAGTSEETPANPADPPPAEYVYDQSVPGHLRLISATLSELDSSSGIPDSKVSDHAVRRYFARLAEENQIGDRGITEEIEACEGEQLLGRSLIGDYETVDAVVGVSPGDETALSETAAKFQPVPTGAAYEAVKGLSSLRVSVPKTVMESAGKIPRLDRRSRGDTEGVQLFEYTNQPGLAYNLSGAGLVEDEEGIGSRFTIL</sequence>
<dbReference type="InParanoid" id="A0A554N863"/>
<evidence type="ECO:0000256" key="2">
    <source>
        <dbReference type="ARBA" id="ARBA00009046"/>
    </source>
</evidence>
<evidence type="ECO:0000256" key="6">
    <source>
        <dbReference type="ARBA" id="ARBA00022806"/>
    </source>
</evidence>
<dbReference type="InterPro" id="IPR006483">
    <property type="entry name" value="CRISPR-assoc_Cas3_HD"/>
</dbReference>
<dbReference type="GO" id="GO:0003677">
    <property type="term" value="F:DNA binding"/>
    <property type="evidence" value="ECO:0007669"/>
    <property type="project" value="InterPro"/>
</dbReference>
<evidence type="ECO:0000313" key="10">
    <source>
        <dbReference type="EMBL" id="TSD13578.1"/>
    </source>
</evidence>
<dbReference type="Proteomes" id="UP000319894">
    <property type="component" value="Unassembled WGS sequence"/>
</dbReference>
<dbReference type="GO" id="GO:0046872">
    <property type="term" value="F:metal ion binding"/>
    <property type="evidence" value="ECO:0007669"/>
    <property type="project" value="UniProtKB-KW"/>
</dbReference>
<keyword evidence="7" id="KW-0067">ATP-binding</keyword>
<dbReference type="GO" id="GO:0004519">
    <property type="term" value="F:endonuclease activity"/>
    <property type="evidence" value="ECO:0007669"/>
    <property type="project" value="UniProtKB-KW"/>
</dbReference>
<dbReference type="Gene3D" id="3.40.50.300">
    <property type="entry name" value="P-loop containing nucleotide triphosphate hydrolases"/>
    <property type="match status" value="1"/>
</dbReference>
<evidence type="ECO:0000313" key="11">
    <source>
        <dbReference type="Proteomes" id="UP000319894"/>
    </source>
</evidence>